<dbReference type="Pfam" id="PF17963">
    <property type="entry name" value="Big_9"/>
    <property type="match status" value="1"/>
</dbReference>
<reference evidence="6 7" key="1">
    <citation type="submission" date="2020-08" db="EMBL/GenBank/DDBJ databases">
        <authorList>
            <person name="Xu S."/>
            <person name="Li A."/>
        </authorList>
    </citation>
    <scope>NUCLEOTIDE SEQUENCE [LARGE SCALE GENOMIC DNA]</scope>
    <source>
        <strain evidence="6 7">119BY6-57</strain>
    </source>
</reference>
<organism evidence="6 7">
    <name type="scientific">Marilutibacter spongiae</name>
    <dbReference type="NCBI Taxonomy" id="2025720"/>
    <lineage>
        <taxon>Bacteria</taxon>
        <taxon>Pseudomonadati</taxon>
        <taxon>Pseudomonadota</taxon>
        <taxon>Gammaproteobacteria</taxon>
        <taxon>Lysobacterales</taxon>
        <taxon>Lysobacteraceae</taxon>
        <taxon>Marilutibacter</taxon>
    </lineage>
</organism>
<evidence type="ECO:0000256" key="1">
    <source>
        <dbReference type="ARBA" id="ARBA00022729"/>
    </source>
</evidence>
<evidence type="ECO:0000259" key="5">
    <source>
        <dbReference type="PROSITE" id="PS51208"/>
    </source>
</evidence>
<evidence type="ECO:0000313" key="7">
    <source>
        <dbReference type="Proteomes" id="UP000523196"/>
    </source>
</evidence>
<dbReference type="PANTHER" id="PTHR37494">
    <property type="entry name" value="HEMAGGLUTININ"/>
    <property type="match status" value="1"/>
</dbReference>
<dbReference type="InterPro" id="IPR006644">
    <property type="entry name" value="Cadg"/>
</dbReference>
<dbReference type="InterPro" id="IPR038081">
    <property type="entry name" value="CalX-like_sf"/>
</dbReference>
<feature type="chain" id="PRO_5031222132" evidence="4">
    <location>
        <begin position="39"/>
        <end position="2035"/>
    </location>
</feature>
<comment type="caution">
    <text evidence="6">The sequence shown here is derived from an EMBL/GenBank/DDBJ whole genome shotgun (WGS) entry which is preliminary data.</text>
</comment>
<dbReference type="SMART" id="SM00736">
    <property type="entry name" value="CADG"/>
    <property type="match status" value="3"/>
</dbReference>
<dbReference type="GO" id="GO:0019867">
    <property type="term" value="C:outer membrane"/>
    <property type="evidence" value="ECO:0007669"/>
    <property type="project" value="InterPro"/>
</dbReference>
<feature type="signal peptide" evidence="4">
    <location>
        <begin position="1"/>
        <end position="38"/>
    </location>
</feature>
<keyword evidence="1 4" id="KW-0732">Signal</keyword>
<dbReference type="NCBIfam" id="TIGR01414">
    <property type="entry name" value="autotrans_barl"/>
    <property type="match status" value="1"/>
</dbReference>
<dbReference type="InterPro" id="IPR003644">
    <property type="entry name" value="Calx_beta"/>
</dbReference>
<dbReference type="SMART" id="SM00237">
    <property type="entry name" value="Calx_beta"/>
    <property type="match status" value="4"/>
</dbReference>
<dbReference type="Proteomes" id="UP000523196">
    <property type="component" value="Unassembled WGS sequence"/>
</dbReference>
<keyword evidence="7" id="KW-1185">Reference proteome</keyword>
<feature type="domain" description="Autotransporter" evidence="5">
    <location>
        <begin position="1756"/>
        <end position="2035"/>
    </location>
</feature>
<evidence type="ECO:0000256" key="4">
    <source>
        <dbReference type="SAM" id="SignalP"/>
    </source>
</evidence>
<accession>A0A7W3TM37</accession>
<evidence type="ECO:0000313" key="6">
    <source>
        <dbReference type="EMBL" id="MBB1060845.1"/>
    </source>
</evidence>
<dbReference type="Gene3D" id="2.60.40.3440">
    <property type="match status" value="1"/>
</dbReference>
<dbReference type="InterPro" id="IPR036709">
    <property type="entry name" value="Autotransporte_beta_dom_sf"/>
</dbReference>
<dbReference type="Pfam" id="PF03160">
    <property type="entry name" value="Calx-beta"/>
    <property type="match status" value="3"/>
</dbReference>
<dbReference type="SUPFAM" id="SSF49313">
    <property type="entry name" value="Cadherin-like"/>
    <property type="match status" value="6"/>
</dbReference>
<keyword evidence="2" id="KW-0677">Repeat</keyword>
<dbReference type="GO" id="GO:0007154">
    <property type="term" value="P:cell communication"/>
    <property type="evidence" value="ECO:0007669"/>
    <property type="project" value="InterPro"/>
</dbReference>
<dbReference type="Gene3D" id="2.60.40.2030">
    <property type="match status" value="4"/>
</dbReference>
<dbReference type="InterPro" id="IPR006315">
    <property type="entry name" value="OM_autotransptr_brl_dom"/>
</dbReference>
<keyword evidence="3" id="KW-0106">Calcium</keyword>
<dbReference type="Pfam" id="PF03797">
    <property type="entry name" value="Autotransporter"/>
    <property type="match status" value="1"/>
</dbReference>
<dbReference type="PROSITE" id="PS51208">
    <property type="entry name" value="AUTOTRANSPORTER"/>
    <property type="match status" value="1"/>
</dbReference>
<evidence type="ECO:0000256" key="3">
    <source>
        <dbReference type="ARBA" id="ARBA00022837"/>
    </source>
</evidence>
<protein>
    <submittedName>
        <fullName evidence="6">Putative Ig domain-containing protein</fullName>
    </submittedName>
</protein>
<dbReference type="InterPro" id="IPR015919">
    <property type="entry name" value="Cadherin-like_sf"/>
</dbReference>
<proteinExistence type="predicted"/>
<evidence type="ECO:0000256" key="2">
    <source>
        <dbReference type="ARBA" id="ARBA00022737"/>
    </source>
</evidence>
<dbReference type="PANTHER" id="PTHR37494:SF1">
    <property type="entry name" value="STAPHYLOCOCCUS AUREUS SURFACE PROTEIN A"/>
    <property type="match status" value="1"/>
</dbReference>
<dbReference type="GO" id="GO:0005509">
    <property type="term" value="F:calcium ion binding"/>
    <property type="evidence" value="ECO:0007669"/>
    <property type="project" value="InterPro"/>
</dbReference>
<dbReference type="Gene3D" id="2.60.40.10">
    <property type="entry name" value="Immunoglobulins"/>
    <property type="match status" value="11"/>
</dbReference>
<dbReference type="InterPro" id="IPR013783">
    <property type="entry name" value="Ig-like_fold"/>
</dbReference>
<sequence length="2035" mass="201525">MHDSTEFDARGRGNGIWNRMAMAAMLCLAVVWSTAAVAAPSIYCPTLSANVANGGSVMIDVSACDGPFDGGMSGPIAPFAQHGTVTIGANSGGTQFVTYAHSGNSATSDQFFLEDNDLGVVTVNIAIAPPTSPITVSPANLPALTAGTPFSQALTSAGGTAPYTYTLQSGTLPVGLSLTTGGLISGTPTQRGGYAFVVRSTDNTGQFVDKGYTGTVLNPTLSIAPTSGTAIQTVAFSQTLFASGGVAPHTFSVESGLLPAGISLSSAGLLSGTTSAAPGSYPLVLRVTDSSTGPGVYFELENYTLTVSPPPSVSVSVSPASVSEDGAATLVYTLTRSLNLSSSTLVNVTTGGTATAGTDYTGNTTTVTIPSGSTTAIVVIDPTADGAVEPDETVLLTVVPGAGYTVGTPSSATGTILNDDVPSASIAVSPASVSEDGVGELSYVVTLDQPSPSALAVGYLVGGTATNGTDYVTLASPVIIPAGNSSATIVVDPIADATNEADETVVLTLAAGAGYTVGAPNSATGTILNDDLPTLRINDLTFPEGDTGTLSVPFTIILSSPAGPGGVSFDITTVDGTATAGSDYVAATQVGMTIPEGSTSQPFYVDVNGDLLNEATEIFFVNITNVSGAVVADSQGLGTIVNDDALPSLSINDVTVTEGSTSVTANFTVSLSAPSGRNVTVNYATADGTATAPGDYTALSGGLLFTAGTTALSVSINVNGDLVPEADEDFFVNLSGASNASIADNQGRGTILNDDVPVTVSPGSVPGGTVGVAYNQALVASGGAAPYAFSVSAGALPAGLSLSPSGVLSGTPTAGGNFAFTVTALDSSPAPGPFSGSQAYTLAIAAPTVALPATGLAGGTLGAAYSDALAPATGGTAPYTYAVTAGALPGGLALDASSGAISGTPNAIGSFNFTVTATDSSTGTGPYGASQAFAITVGDQAPIANPVSATVGYGAAATDIPLAITGGPAATVAVATAPSHGTALASGTTISYQPDPGYAGADSFTYTATNAGGTSAPATVSITVQDAVVTVTAGGSLSTTVGAPYSQTFTFNGGSTPWSAYQVTNLPAGLSITGTGTDSVTVSGTPTQAGSFNLNVSATDSSTGNGPYTVGEAFVLDVAVPGLALSPAGATFAAGYGSAYSQAFAASGGVGPYTYAVSGSLPAGVSLVGDTLSGTPTAVGNFSFTIEATDTGATGTGAPFTVAEAYVLAVAAGSVTPDPTTLPAADPGAPYSQALSASGGVAPYAFALASGPLPSGLSLSSGGALTGTPTEVGSFPFTVEVTDANGQSGTRAYTLVVNAPSLALAPGAGTLTLAYGVAGSQAFTASGSPGPYSYAISGTLPAGLAFSGDTLSGTPSEPGSYPVTVTATDTTLTGTGAPFTVSQSYTLDVPAPALAIDPATLPDTTAGQAYDQALAATGGVAPYGFQVSAGALPDGLALAADGALAGTTTHAGSFDFTVTATDANGQSGTRDYTVQVAAPTLSLVPGTLVDGAAGVAYSQTFVADGGIAPYAYAVASGSLPDGLGLDGATGVLSGTPTAAGSFDFAIRATDSTGGTPASTTRAYTVVVAAPTITITPATLPRGLGGQAYAELLSAAGGTAPYRFTLSAGSLPAGLALAEDGALDGTPAAGLFDFTVTATDAMGFTGTRQYAVEIVDRPDPSLDPEVRGLLEAQADSARRFASAQMGNFQQRLETLHDNRAGAQVSNRLSFVTGQQCADRIGRKPGDPCDALVASNDAVGMGSGGGDEAAAPEGATGGANSPLGAWIGGVIRSGAQDGRGGGAGADFESDGISAGLDYRFSPAFALGGGIGLGRDESKVGENGSRVDGDAYALAFYASYHPGDRFFLDGLMGYQRLSYDLRRHVTATGGFVEGSRDGSQWFGSISAGAQYQHDTWQLTPYARVDLSRADLDAYVEQGDPIYSLAYGDMDVDSTTGNLGFRFESRHATDWGAFAPQARLEYQYDFDGDSSASLQYADLLTAPLYNVGLVGFDRSRYMVGLGVMFYLPRGMSLRAEYRGLFGSQGDRDNGFMLNFEKGY</sequence>
<dbReference type="SMART" id="SM00869">
    <property type="entry name" value="Autotransporter"/>
    <property type="match status" value="1"/>
</dbReference>
<dbReference type="EMBL" id="JACHTF010000009">
    <property type="protein sequence ID" value="MBB1060845.1"/>
    <property type="molecule type" value="Genomic_DNA"/>
</dbReference>
<dbReference type="Pfam" id="PF05345">
    <property type="entry name" value="He_PIG"/>
    <property type="match status" value="10"/>
</dbReference>
<dbReference type="SUPFAM" id="SSF103515">
    <property type="entry name" value="Autotransporter"/>
    <property type="match status" value="1"/>
</dbReference>
<dbReference type="SUPFAM" id="SSF141072">
    <property type="entry name" value="CalX-like"/>
    <property type="match status" value="4"/>
</dbReference>
<dbReference type="InterPro" id="IPR005546">
    <property type="entry name" value="Autotransporte_beta"/>
</dbReference>
<name>A0A7W3TM37_9GAMM</name>
<dbReference type="Gene3D" id="2.40.128.130">
    <property type="entry name" value="Autotransporter beta-domain"/>
    <property type="match status" value="1"/>
</dbReference>
<gene>
    <name evidence="6" type="ORF">H4F98_09690</name>
</gene>